<keyword evidence="9" id="KW-1185">Reference proteome</keyword>
<evidence type="ECO:0000256" key="1">
    <source>
        <dbReference type="ARBA" id="ARBA00004167"/>
    </source>
</evidence>
<keyword evidence="5" id="KW-0812">Transmembrane</keyword>
<evidence type="ECO:0000256" key="4">
    <source>
        <dbReference type="ARBA" id="ARBA00022679"/>
    </source>
</evidence>
<accession>A0A914R736</accession>
<reference evidence="10" key="1">
    <citation type="submission" date="2022-11" db="UniProtKB">
        <authorList>
            <consortium name="WormBaseParasite"/>
        </authorList>
    </citation>
    <scope>IDENTIFICATION</scope>
</reference>
<evidence type="ECO:0000256" key="2">
    <source>
        <dbReference type="ARBA" id="ARBA00007647"/>
    </source>
</evidence>
<dbReference type="Pfam" id="PF01697">
    <property type="entry name" value="Glyco_transf_92"/>
    <property type="match status" value="1"/>
</dbReference>
<comment type="subcellular location">
    <subcellularLocation>
        <location evidence="1">Membrane</location>
        <topology evidence="1">Single-pass membrane protein</topology>
    </subcellularLocation>
</comment>
<keyword evidence="7" id="KW-0472">Membrane</keyword>
<dbReference type="PANTHER" id="PTHR21645">
    <property type="entry name" value="GLYCOSYLTRANSFERASE FAMILY 92 PROTEIN"/>
    <property type="match status" value="1"/>
</dbReference>
<dbReference type="GO" id="GO:0016757">
    <property type="term" value="F:glycosyltransferase activity"/>
    <property type="evidence" value="ECO:0007669"/>
    <property type="project" value="UniProtKB-UniRule"/>
</dbReference>
<dbReference type="PANTHER" id="PTHR21645:SF2">
    <property type="entry name" value="GLYCOSYLTRANSFERASE FAMILY 92 PROTEIN F59C6.8"/>
    <property type="match status" value="1"/>
</dbReference>
<comment type="similarity">
    <text evidence="2 8">Belongs to the glycosyltransferase 92 family.</text>
</comment>
<dbReference type="GO" id="GO:0016020">
    <property type="term" value="C:membrane"/>
    <property type="evidence" value="ECO:0007669"/>
    <property type="project" value="UniProtKB-SubCell"/>
</dbReference>
<protein>
    <recommendedName>
        <fullName evidence="8">Glycosyltransferase family 92 protein</fullName>
        <ecNumber evidence="8">2.4.1.-</ecNumber>
    </recommendedName>
</protein>
<keyword evidence="3 8" id="KW-0328">Glycosyltransferase</keyword>
<keyword evidence="4 8" id="KW-0808">Transferase</keyword>
<organism evidence="9 10">
    <name type="scientific">Parascaris equorum</name>
    <name type="common">Equine roundworm</name>
    <dbReference type="NCBI Taxonomy" id="6256"/>
    <lineage>
        <taxon>Eukaryota</taxon>
        <taxon>Metazoa</taxon>
        <taxon>Ecdysozoa</taxon>
        <taxon>Nematoda</taxon>
        <taxon>Chromadorea</taxon>
        <taxon>Rhabditida</taxon>
        <taxon>Spirurina</taxon>
        <taxon>Ascaridomorpha</taxon>
        <taxon>Ascaridoidea</taxon>
        <taxon>Ascarididae</taxon>
        <taxon>Parascaris</taxon>
    </lineage>
</organism>
<evidence type="ECO:0000256" key="7">
    <source>
        <dbReference type="ARBA" id="ARBA00023136"/>
    </source>
</evidence>
<sequence>KSDKRLTKIIFKFKNIKLHSNIIIISVHQLPFMHAITTKLDVVSCVSPLFFFERWQMLFTFIEVYRHFGLDRQSIYVSSVLTNIMRILQQYEKHGYIELVPWTMLTKEDRDDRIDPNSEMSWRNQETAMNECLFKYKESASFILFIDIDEILIPTTNSYFNDFQLLTQSTNIASFAFQKLYLKTPTSEYLFMKFFRTNRITQ</sequence>
<proteinExistence type="inferred from homology"/>
<evidence type="ECO:0000256" key="6">
    <source>
        <dbReference type="ARBA" id="ARBA00022989"/>
    </source>
</evidence>
<evidence type="ECO:0000313" key="10">
    <source>
        <dbReference type="WBParaSite" id="PEQ_0000048101-mRNA-1"/>
    </source>
</evidence>
<dbReference type="Proteomes" id="UP000887564">
    <property type="component" value="Unplaced"/>
</dbReference>
<dbReference type="InterPro" id="IPR008166">
    <property type="entry name" value="Glyco_transf_92"/>
</dbReference>
<dbReference type="AlphaFoldDB" id="A0A914R736"/>
<name>A0A914R736_PAREQ</name>
<dbReference type="InterPro" id="IPR052012">
    <property type="entry name" value="GTase_92"/>
</dbReference>
<evidence type="ECO:0000256" key="8">
    <source>
        <dbReference type="RuleBase" id="RU366017"/>
    </source>
</evidence>
<dbReference type="EC" id="2.4.1.-" evidence="8"/>
<dbReference type="WBParaSite" id="PEQ_0000048101-mRNA-1">
    <property type="protein sequence ID" value="PEQ_0000048101-mRNA-1"/>
    <property type="gene ID" value="PEQ_0000048101"/>
</dbReference>
<keyword evidence="6" id="KW-1133">Transmembrane helix</keyword>
<evidence type="ECO:0000256" key="5">
    <source>
        <dbReference type="ARBA" id="ARBA00022692"/>
    </source>
</evidence>
<evidence type="ECO:0000256" key="3">
    <source>
        <dbReference type="ARBA" id="ARBA00022676"/>
    </source>
</evidence>
<evidence type="ECO:0000313" key="9">
    <source>
        <dbReference type="Proteomes" id="UP000887564"/>
    </source>
</evidence>